<dbReference type="AlphaFoldDB" id="A0A316HV00"/>
<name>A0A316HV00_9PSEU</name>
<protein>
    <recommendedName>
        <fullName evidence="4">Secreted protein/lipoprotein</fullName>
    </recommendedName>
</protein>
<dbReference type="Proteomes" id="UP000246005">
    <property type="component" value="Unassembled WGS sequence"/>
</dbReference>
<evidence type="ECO:0000256" key="1">
    <source>
        <dbReference type="SAM" id="MobiDB-lite"/>
    </source>
</evidence>
<gene>
    <name evidence="2" type="ORF">C8D88_108133</name>
</gene>
<evidence type="ECO:0000313" key="3">
    <source>
        <dbReference type="Proteomes" id="UP000246005"/>
    </source>
</evidence>
<dbReference type="EMBL" id="QGHB01000008">
    <property type="protein sequence ID" value="PWK84518.1"/>
    <property type="molecule type" value="Genomic_DNA"/>
</dbReference>
<comment type="caution">
    <text evidence="2">The sequence shown here is derived from an EMBL/GenBank/DDBJ whole genome shotgun (WGS) entry which is preliminary data.</text>
</comment>
<reference evidence="2 3" key="1">
    <citation type="submission" date="2018-05" db="EMBL/GenBank/DDBJ databases">
        <title>Genomic Encyclopedia of Type Strains, Phase IV (KMG-IV): sequencing the most valuable type-strain genomes for metagenomic binning, comparative biology and taxonomic classification.</title>
        <authorList>
            <person name="Goeker M."/>
        </authorList>
    </citation>
    <scope>NUCLEOTIDE SEQUENCE [LARGE SCALE GENOMIC DNA]</scope>
    <source>
        <strain evidence="2 3">DSM 45480</strain>
    </source>
</reference>
<proteinExistence type="predicted"/>
<evidence type="ECO:0008006" key="4">
    <source>
        <dbReference type="Google" id="ProtNLM"/>
    </source>
</evidence>
<sequence>MFVASAALLALVSCNSGDTKSPATNASEPTVPSAGLTAPQSPVDDAKGRALTAYLGMWEDFVAAAATSDWQSPNLGRYATGIALSTLSRGLYADHYNGLVSKGSPTHNAQVSSVDPAGAPAKVIISDCSDSTNALKYRADNGQPADDGPGGRRLIKATVEKQADGSWKVSSFGVQGVGTC</sequence>
<accession>A0A316HV00</accession>
<feature type="region of interest" description="Disordered" evidence="1">
    <location>
        <begin position="18"/>
        <end position="42"/>
    </location>
</feature>
<feature type="compositionally biased region" description="Polar residues" evidence="1">
    <location>
        <begin position="18"/>
        <end position="30"/>
    </location>
</feature>
<organism evidence="2 3">
    <name type="scientific">Lentzea atacamensis</name>
    <dbReference type="NCBI Taxonomy" id="531938"/>
    <lineage>
        <taxon>Bacteria</taxon>
        <taxon>Bacillati</taxon>
        <taxon>Actinomycetota</taxon>
        <taxon>Actinomycetes</taxon>
        <taxon>Pseudonocardiales</taxon>
        <taxon>Pseudonocardiaceae</taxon>
        <taxon>Lentzea</taxon>
    </lineage>
</organism>
<evidence type="ECO:0000313" key="2">
    <source>
        <dbReference type="EMBL" id="PWK84518.1"/>
    </source>
</evidence>